<dbReference type="Proteomes" id="UP000712281">
    <property type="component" value="Unassembled WGS sequence"/>
</dbReference>
<name>A0A8S9FX39_BRACR</name>
<accession>A0A8S9FX39</accession>
<sequence length="90" mass="10382">MSGMECRSMSDERYRSTEGECCRSIVVSEYRSTGLVYGSTVVEQNRATHECCCRSMRSTLPCGSRVPNLQDLVRIAVKFPYCFWYRWACT</sequence>
<dbReference type="EMBL" id="QGKW02002228">
    <property type="protein sequence ID" value="KAF2537589.1"/>
    <property type="molecule type" value="Genomic_DNA"/>
</dbReference>
<evidence type="ECO:0000313" key="3">
    <source>
        <dbReference type="Proteomes" id="UP000712281"/>
    </source>
</evidence>
<evidence type="ECO:0000313" key="1">
    <source>
        <dbReference type="EMBL" id="KAF2537589.1"/>
    </source>
</evidence>
<protein>
    <submittedName>
        <fullName evidence="1">Uncharacterized protein</fullName>
    </submittedName>
</protein>
<evidence type="ECO:0000313" key="2">
    <source>
        <dbReference type="EMBL" id="KAF2571659.1"/>
    </source>
</evidence>
<dbReference type="AlphaFoldDB" id="A0A8S9FX39"/>
<proteinExistence type="predicted"/>
<comment type="caution">
    <text evidence="1">The sequence shown here is derived from an EMBL/GenBank/DDBJ whole genome shotgun (WGS) entry which is preliminary data.</text>
</comment>
<dbReference type="EMBL" id="QGKY02001015">
    <property type="protein sequence ID" value="KAF2571659.1"/>
    <property type="molecule type" value="Genomic_DNA"/>
</dbReference>
<organism evidence="1 3">
    <name type="scientific">Brassica cretica</name>
    <name type="common">Mustard</name>
    <dbReference type="NCBI Taxonomy" id="69181"/>
    <lineage>
        <taxon>Eukaryota</taxon>
        <taxon>Viridiplantae</taxon>
        <taxon>Streptophyta</taxon>
        <taxon>Embryophyta</taxon>
        <taxon>Tracheophyta</taxon>
        <taxon>Spermatophyta</taxon>
        <taxon>Magnoliopsida</taxon>
        <taxon>eudicotyledons</taxon>
        <taxon>Gunneridae</taxon>
        <taxon>Pentapetalae</taxon>
        <taxon>rosids</taxon>
        <taxon>malvids</taxon>
        <taxon>Brassicales</taxon>
        <taxon>Brassicaceae</taxon>
        <taxon>Brassiceae</taxon>
        <taxon>Brassica</taxon>
    </lineage>
</organism>
<gene>
    <name evidence="1" type="ORF">F2Q68_00020764</name>
    <name evidence="2" type="ORF">F2Q70_00003139</name>
</gene>
<reference evidence="1" key="1">
    <citation type="submission" date="2019-12" db="EMBL/GenBank/DDBJ databases">
        <title>Genome sequencing and annotation of Brassica cretica.</title>
        <authorList>
            <person name="Studholme D.J."/>
            <person name="Sarris P.F."/>
        </authorList>
    </citation>
    <scope>NUCLEOTIDE SEQUENCE</scope>
    <source>
        <strain evidence="1">PFS-001/15</strain>
        <strain evidence="2">PFS-102/07</strain>
        <tissue evidence="1">Leaf</tissue>
    </source>
</reference>